<sequence length="559" mass="62117">MPTLTTPRQLADRFVHDLAALDPSVATGLGLNPQDDRLPDLSPAGHQAKVDLAASVLAELDGLEEAAGADGWDDLERRCATLLRDRLGVQVEAFEAGEHLREIRNIFGPPQAIRQIFSMMPSATEEDWAVIAKRMARVPQAYRSWTKTLDEGIARGLFAAPLQVGTNVDQLTEWVDTQWWHSFISGAPEALQGELVAAADTATAGTVELRDYLRDVYLPASAGTPDAVGAERYRLNARRWMGADLDLQEAYAWGWAEYQRINAEMQEVAEQILPGSSPVEAMRHLDEHGEIIHGVEEVREKLQQMMDQAIEDLDGTHFDIAEPIKRVEAMIAPAGSAAAPYYSRPSIDFSRPGRTWLPTMGRTEFPMYDLVSTWYHEGVPGHHLQLAQWVHVAPQLSIYQTSLGSSSGATEGWALYAERLMEELGYLDTEARMGYLDCQIMRAIRVVIDIGMHLQLPIPADSPLAPGETWTPELANEFFATHSGRSQDFIDSEIIRYLGWPGQAISYKLGERAWLAGREAAQRAHEERGEEFDLKEWHMAALSLGALGLDDLTRELSAL</sequence>
<reference evidence="1" key="1">
    <citation type="submission" date="2022-06" db="EMBL/GenBank/DDBJ databases">
        <title>Ornithinimicrobium HY1793.</title>
        <authorList>
            <person name="Huang Y."/>
        </authorList>
    </citation>
    <scope>NUCLEOTIDE SEQUENCE</scope>
    <source>
        <strain evidence="1">HY1793</strain>
    </source>
</reference>
<proteinExistence type="predicted"/>
<dbReference type="PANTHER" id="PTHR33361:SF2">
    <property type="entry name" value="DUF885 DOMAIN-CONTAINING PROTEIN"/>
    <property type="match status" value="1"/>
</dbReference>
<keyword evidence="2" id="KW-1185">Reference proteome</keyword>
<dbReference type="RefSeq" id="WP_252594350.1">
    <property type="nucleotide sequence ID" value="NZ_CP099489.1"/>
</dbReference>
<organism evidence="1 2">
    <name type="scientific">Ornithinimicrobium faecis</name>
    <dbReference type="NCBI Taxonomy" id="2934158"/>
    <lineage>
        <taxon>Bacteria</taxon>
        <taxon>Bacillati</taxon>
        <taxon>Actinomycetota</taxon>
        <taxon>Actinomycetes</taxon>
        <taxon>Micrococcales</taxon>
        <taxon>Ornithinimicrobiaceae</taxon>
        <taxon>Ornithinimicrobium</taxon>
    </lineage>
</organism>
<evidence type="ECO:0000313" key="1">
    <source>
        <dbReference type="EMBL" id="USQ80966.1"/>
    </source>
</evidence>
<dbReference type="EMBL" id="CP099489">
    <property type="protein sequence ID" value="USQ80966.1"/>
    <property type="molecule type" value="Genomic_DNA"/>
</dbReference>
<evidence type="ECO:0000313" key="2">
    <source>
        <dbReference type="Proteomes" id="UP001056455"/>
    </source>
</evidence>
<accession>A0ABY4YW12</accession>
<gene>
    <name evidence="1" type="ORF">NF556_04770</name>
</gene>
<dbReference type="PANTHER" id="PTHR33361">
    <property type="entry name" value="GLR0591 PROTEIN"/>
    <property type="match status" value="1"/>
</dbReference>
<dbReference type="Proteomes" id="UP001056455">
    <property type="component" value="Chromosome"/>
</dbReference>
<dbReference type="InterPro" id="IPR010281">
    <property type="entry name" value="DUF885"/>
</dbReference>
<protein>
    <submittedName>
        <fullName evidence="1">DUF885 domain-containing protein</fullName>
    </submittedName>
</protein>
<name>A0ABY4YW12_9MICO</name>
<dbReference type="Pfam" id="PF05960">
    <property type="entry name" value="DUF885"/>
    <property type="match status" value="1"/>
</dbReference>